<keyword evidence="1" id="KW-0732">Signal</keyword>
<dbReference type="AlphaFoldDB" id="A0AAN6Q6J6"/>
<proteinExistence type="predicted"/>
<gene>
    <name evidence="2" type="ORF">N658DRAFT_504132</name>
</gene>
<sequence length="126" mass="14447">MHFASLVLGVLAPSTVMADWLETTWECDADFFVMCGASSRPYSHFHTDFGSYYYGRFSYGGCHSTGVPGMTEFCIDWDRGRAHFKFGHQNSKRCLVKNRAGTRFTDDSCDAIECWRDVWNEVPCTW</sequence>
<evidence type="ECO:0008006" key="4">
    <source>
        <dbReference type="Google" id="ProtNLM"/>
    </source>
</evidence>
<evidence type="ECO:0000313" key="3">
    <source>
        <dbReference type="Proteomes" id="UP001305647"/>
    </source>
</evidence>
<organism evidence="2 3">
    <name type="scientific">Parathielavia hyrcaniae</name>
    <dbReference type="NCBI Taxonomy" id="113614"/>
    <lineage>
        <taxon>Eukaryota</taxon>
        <taxon>Fungi</taxon>
        <taxon>Dikarya</taxon>
        <taxon>Ascomycota</taxon>
        <taxon>Pezizomycotina</taxon>
        <taxon>Sordariomycetes</taxon>
        <taxon>Sordariomycetidae</taxon>
        <taxon>Sordariales</taxon>
        <taxon>Chaetomiaceae</taxon>
        <taxon>Parathielavia</taxon>
    </lineage>
</organism>
<comment type="caution">
    <text evidence="2">The sequence shown here is derived from an EMBL/GenBank/DDBJ whole genome shotgun (WGS) entry which is preliminary data.</text>
</comment>
<evidence type="ECO:0000313" key="2">
    <source>
        <dbReference type="EMBL" id="KAK4104513.1"/>
    </source>
</evidence>
<accession>A0AAN6Q6J6</accession>
<reference evidence="2" key="1">
    <citation type="journal article" date="2023" name="Mol. Phylogenet. Evol.">
        <title>Genome-scale phylogeny and comparative genomics of the fungal order Sordariales.</title>
        <authorList>
            <person name="Hensen N."/>
            <person name="Bonometti L."/>
            <person name="Westerberg I."/>
            <person name="Brannstrom I.O."/>
            <person name="Guillou S."/>
            <person name="Cros-Aarteil S."/>
            <person name="Calhoun S."/>
            <person name="Haridas S."/>
            <person name="Kuo A."/>
            <person name="Mondo S."/>
            <person name="Pangilinan J."/>
            <person name="Riley R."/>
            <person name="LaButti K."/>
            <person name="Andreopoulos B."/>
            <person name="Lipzen A."/>
            <person name="Chen C."/>
            <person name="Yan M."/>
            <person name="Daum C."/>
            <person name="Ng V."/>
            <person name="Clum A."/>
            <person name="Steindorff A."/>
            <person name="Ohm R.A."/>
            <person name="Martin F."/>
            <person name="Silar P."/>
            <person name="Natvig D.O."/>
            <person name="Lalanne C."/>
            <person name="Gautier V."/>
            <person name="Ament-Velasquez S.L."/>
            <person name="Kruys A."/>
            <person name="Hutchinson M.I."/>
            <person name="Powell A.J."/>
            <person name="Barry K."/>
            <person name="Miller A.N."/>
            <person name="Grigoriev I.V."/>
            <person name="Debuchy R."/>
            <person name="Gladieux P."/>
            <person name="Hiltunen Thoren M."/>
            <person name="Johannesson H."/>
        </authorList>
    </citation>
    <scope>NUCLEOTIDE SEQUENCE</scope>
    <source>
        <strain evidence="2">CBS 757.83</strain>
    </source>
</reference>
<dbReference type="Proteomes" id="UP001305647">
    <property type="component" value="Unassembled WGS sequence"/>
</dbReference>
<name>A0AAN6Q6J6_9PEZI</name>
<dbReference type="EMBL" id="MU863626">
    <property type="protein sequence ID" value="KAK4104513.1"/>
    <property type="molecule type" value="Genomic_DNA"/>
</dbReference>
<reference evidence="2" key="2">
    <citation type="submission" date="2023-05" db="EMBL/GenBank/DDBJ databases">
        <authorList>
            <consortium name="Lawrence Berkeley National Laboratory"/>
            <person name="Steindorff A."/>
            <person name="Hensen N."/>
            <person name="Bonometti L."/>
            <person name="Westerberg I."/>
            <person name="Brannstrom I.O."/>
            <person name="Guillou S."/>
            <person name="Cros-Aarteil S."/>
            <person name="Calhoun S."/>
            <person name="Haridas S."/>
            <person name="Kuo A."/>
            <person name="Mondo S."/>
            <person name="Pangilinan J."/>
            <person name="Riley R."/>
            <person name="Labutti K."/>
            <person name="Andreopoulos B."/>
            <person name="Lipzen A."/>
            <person name="Chen C."/>
            <person name="Yanf M."/>
            <person name="Daum C."/>
            <person name="Ng V."/>
            <person name="Clum A."/>
            <person name="Ohm R."/>
            <person name="Martin F."/>
            <person name="Silar P."/>
            <person name="Natvig D."/>
            <person name="Lalanne C."/>
            <person name="Gautier V."/>
            <person name="Ament-Velasquez S.L."/>
            <person name="Kruys A."/>
            <person name="Hutchinson M.I."/>
            <person name="Powell A.J."/>
            <person name="Barry K."/>
            <person name="Miller A.N."/>
            <person name="Grigoriev I.V."/>
            <person name="Debuchy R."/>
            <person name="Gladieux P."/>
            <person name="Thoren M.H."/>
            <person name="Johannesson H."/>
        </authorList>
    </citation>
    <scope>NUCLEOTIDE SEQUENCE</scope>
    <source>
        <strain evidence="2">CBS 757.83</strain>
    </source>
</reference>
<feature type="chain" id="PRO_5043013884" description="Secreted protein" evidence="1">
    <location>
        <begin position="19"/>
        <end position="126"/>
    </location>
</feature>
<feature type="signal peptide" evidence="1">
    <location>
        <begin position="1"/>
        <end position="18"/>
    </location>
</feature>
<evidence type="ECO:0000256" key="1">
    <source>
        <dbReference type="SAM" id="SignalP"/>
    </source>
</evidence>
<protein>
    <recommendedName>
        <fullName evidence="4">Secreted protein</fullName>
    </recommendedName>
</protein>
<keyword evidence="3" id="KW-1185">Reference proteome</keyword>